<dbReference type="PATRIC" id="fig|1122241.3.peg.637"/>
<comment type="caution">
    <text evidence="2">The sequence shown here is derived from an EMBL/GenBank/DDBJ whole genome shotgun (WGS) entry which is preliminary data.</text>
</comment>
<dbReference type="OrthoDB" id="5517452at2"/>
<dbReference type="Proteomes" id="UP000075670">
    <property type="component" value="Unassembled WGS sequence"/>
</dbReference>
<protein>
    <recommendedName>
        <fullName evidence="1">4Fe-4S ferredoxin-type domain-containing protein</fullName>
    </recommendedName>
</protein>
<dbReference type="InterPro" id="IPR017896">
    <property type="entry name" value="4Fe4S_Fe-S-bd"/>
</dbReference>
<reference evidence="2 3" key="1">
    <citation type="submission" date="2016-02" db="EMBL/GenBank/DDBJ databases">
        <title>Genome sequence of Moorella mulderi DSM 14980.</title>
        <authorList>
            <person name="Poehlein A."/>
            <person name="Daniel R."/>
        </authorList>
    </citation>
    <scope>NUCLEOTIDE SEQUENCE [LARGE SCALE GENOMIC DNA]</scope>
    <source>
        <strain evidence="2 3">DSM 14980</strain>
    </source>
</reference>
<dbReference type="RefSeq" id="WP_054937861.1">
    <property type="nucleotide sequence ID" value="NZ_LTBC01000001.1"/>
</dbReference>
<name>A0A151B1U6_9FIRM</name>
<gene>
    <name evidence="2" type="ORF">MOMUL_06030</name>
</gene>
<evidence type="ECO:0000313" key="3">
    <source>
        <dbReference type="Proteomes" id="UP000075670"/>
    </source>
</evidence>
<dbReference type="PROSITE" id="PS51379">
    <property type="entry name" value="4FE4S_FER_2"/>
    <property type="match status" value="1"/>
</dbReference>
<organism evidence="2 3">
    <name type="scientific">Moorella mulderi DSM 14980</name>
    <dbReference type="NCBI Taxonomy" id="1122241"/>
    <lineage>
        <taxon>Bacteria</taxon>
        <taxon>Bacillati</taxon>
        <taxon>Bacillota</taxon>
        <taxon>Clostridia</taxon>
        <taxon>Neomoorellales</taxon>
        <taxon>Neomoorellaceae</taxon>
        <taxon>Neomoorella</taxon>
    </lineage>
</organism>
<keyword evidence="3" id="KW-1185">Reference proteome</keyword>
<accession>A0A151B1U6</accession>
<feature type="domain" description="4Fe-4S ferredoxin-type" evidence="1">
    <location>
        <begin position="9"/>
        <end position="43"/>
    </location>
</feature>
<proteinExistence type="predicted"/>
<dbReference type="AlphaFoldDB" id="A0A151B1U6"/>
<dbReference type="EMBL" id="LTBC01000001">
    <property type="protein sequence ID" value="KYH33885.1"/>
    <property type="molecule type" value="Genomic_DNA"/>
</dbReference>
<sequence length="102" mass="11705">MLEFWERTIKVTIDTSKCSECETKACIDACKKFARGMLQLKDGVPSVAHLSEDEVQRRGTECLACEYECWFRGKSAIKIDVPIEGLDEYLRKRGLLEENTIQ</sequence>
<evidence type="ECO:0000259" key="1">
    <source>
        <dbReference type="PROSITE" id="PS51379"/>
    </source>
</evidence>
<evidence type="ECO:0000313" key="2">
    <source>
        <dbReference type="EMBL" id="KYH33885.1"/>
    </source>
</evidence>